<dbReference type="EMBL" id="AP025292">
    <property type="protein sequence ID" value="BDC99898.1"/>
    <property type="molecule type" value="Genomic_DNA"/>
</dbReference>
<dbReference type="SUPFAM" id="SSF53300">
    <property type="entry name" value="vWA-like"/>
    <property type="match status" value="1"/>
</dbReference>
<dbReference type="Proteomes" id="UP001354989">
    <property type="component" value="Chromosome"/>
</dbReference>
<sequence>MKRFFKFVFQQLESLYRINFSQRFYVTAMGLSVLFVFSFWWPVLFYLANVGLWALGVLVIFEALLLFVFGGISAERYLPKRLSNGDENPVRLTINIDYRFPFTGKWVDEIPGQLPTDNPEMKFSGRKPQEYQFQYQVRPFERGKYEFGMLNIEVTAMFGLVRRHFKLAQPQEVPCYPSFVHLRQYELMAQNTALTFGGLKKFRKIGQQKEFDQIKDYVIGDDIRKVNWAATARKSSLMVNQYQDEKAQQVIALIDGGRNMKIAFDGMDLVDYAINAALVFLNIALKKQDLVGLQCHDQQQQDWLKPSKHPQAMQLIQEKLYQFSPTFSETDFSQVYTRLRHQLRQRSMILLFTNFESERSLERQLPYFRKIARQHLLVVVLFINNTLQDMLQDPVTDSASAYRRGVAEKAQNEKQLMVRRLQQYGIHPILCRPEELTISTVNKYLELKARGLI</sequence>
<dbReference type="Pfam" id="PF01882">
    <property type="entry name" value="DUF58"/>
    <property type="match status" value="1"/>
</dbReference>
<accession>A0ABN6L9S2</accession>
<evidence type="ECO:0000259" key="2">
    <source>
        <dbReference type="Pfam" id="PF01882"/>
    </source>
</evidence>
<dbReference type="PANTHER" id="PTHR33608:SF3">
    <property type="entry name" value="SLR2013 PROTEIN"/>
    <property type="match status" value="1"/>
</dbReference>
<proteinExistence type="predicted"/>
<keyword evidence="1" id="KW-0472">Membrane</keyword>
<evidence type="ECO:0000256" key="1">
    <source>
        <dbReference type="SAM" id="Phobius"/>
    </source>
</evidence>
<feature type="transmembrane region" description="Helical" evidence="1">
    <location>
        <begin position="50"/>
        <end position="72"/>
    </location>
</feature>
<feature type="domain" description="DUF58" evidence="2">
    <location>
        <begin position="214"/>
        <end position="380"/>
    </location>
</feature>
<dbReference type="PANTHER" id="PTHR33608">
    <property type="entry name" value="BLL2464 PROTEIN"/>
    <property type="match status" value="1"/>
</dbReference>
<evidence type="ECO:0000313" key="3">
    <source>
        <dbReference type="EMBL" id="BDC99898.1"/>
    </source>
</evidence>
<dbReference type="InterPro" id="IPR002881">
    <property type="entry name" value="DUF58"/>
</dbReference>
<dbReference type="RefSeq" id="WP_338397071.1">
    <property type="nucleotide sequence ID" value="NZ_AP025292.1"/>
</dbReference>
<keyword evidence="1" id="KW-1133">Transmembrane helix</keyword>
<reference evidence="3 4" key="1">
    <citation type="submission" date="2021-12" db="EMBL/GenBank/DDBJ databases">
        <title>Genome sequencing of bacteria with rrn-lacking chromosome and rrn-plasmid.</title>
        <authorList>
            <person name="Anda M."/>
            <person name="Iwasaki W."/>
        </authorList>
    </citation>
    <scope>NUCLEOTIDE SEQUENCE [LARGE SCALE GENOMIC DNA]</scope>
    <source>
        <strain evidence="3 4">NBRC 101262</strain>
    </source>
</reference>
<evidence type="ECO:0000313" key="4">
    <source>
        <dbReference type="Proteomes" id="UP001354989"/>
    </source>
</evidence>
<feature type="transmembrane region" description="Helical" evidence="1">
    <location>
        <begin position="24"/>
        <end position="44"/>
    </location>
</feature>
<keyword evidence="1" id="KW-0812">Transmembrane</keyword>
<protein>
    <recommendedName>
        <fullName evidence="2">DUF58 domain-containing protein</fullName>
    </recommendedName>
</protein>
<organism evidence="3 4">
    <name type="scientific">Persicobacter psychrovividus</name>
    <dbReference type="NCBI Taxonomy" id="387638"/>
    <lineage>
        <taxon>Bacteria</taxon>
        <taxon>Pseudomonadati</taxon>
        <taxon>Bacteroidota</taxon>
        <taxon>Cytophagia</taxon>
        <taxon>Cytophagales</taxon>
        <taxon>Persicobacteraceae</taxon>
        <taxon>Persicobacter</taxon>
    </lineage>
</organism>
<gene>
    <name evidence="3" type="ORF">PEPS_21790</name>
</gene>
<name>A0ABN6L9S2_9BACT</name>
<dbReference type="InterPro" id="IPR036465">
    <property type="entry name" value="vWFA_dom_sf"/>
</dbReference>
<keyword evidence="4" id="KW-1185">Reference proteome</keyword>